<proteinExistence type="predicted"/>
<sequence>MPLQVEGGFGFIITTGKENCLFASSFSSTRHLKGKMAYPVPSQAPFNKPPIPFTGAIHGGLQPGTMITVTGMVPVSSDRFQVDFQCGSSKHPRADVAFHFNPRFDFFGGYIVCNTLQNQIWGVEERKQEMPFSNGGTFQIMFLAQNDSFMVAVNGQHLLSYKHKIPLSRVDTIGINGQVQVESISFQNSFASPVPASGWPSAPLYSANSFQPAMLPSGPLYPANAAFLSAPLTQSFTVPYATSIPGGLYPGKMIMIYGRIPPNPTRFQINLKYPSGIAFHLSPRSDENAVVRNSFINQTWGKEERSLLGNQMPLSSNQAFTICILCESHGFKTSVNGQYLFDFQHRWQQLQQIDQLEIKDNVTLTSVQV</sequence>
<dbReference type="InterPro" id="IPR001079">
    <property type="entry name" value="Galectin_CRD"/>
</dbReference>
<dbReference type="Proteomes" id="UP000008672">
    <property type="component" value="Unassembled WGS sequence"/>
</dbReference>
<reference evidence="5" key="2">
    <citation type="submission" date="2025-08" db="UniProtKB">
        <authorList>
            <consortium name="Ensembl"/>
        </authorList>
    </citation>
    <scope>IDENTIFICATION</scope>
</reference>
<keyword evidence="1 3" id="KW-0430">Lectin</keyword>
<dbReference type="GO" id="GO:0032689">
    <property type="term" value="P:negative regulation of type II interferon production"/>
    <property type="evidence" value="ECO:0007669"/>
    <property type="project" value="TreeGrafter"/>
</dbReference>
<dbReference type="CDD" id="cd00070">
    <property type="entry name" value="GLECT"/>
    <property type="match status" value="2"/>
</dbReference>
<accession>H3BDX2</accession>
<dbReference type="SMART" id="SM00908">
    <property type="entry name" value="Gal-bind_lectin"/>
    <property type="match status" value="2"/>
</dbReference>
<dbReference type="SMART" id="SM00276">
    <property type="entry name" value="GLECT"/>
    <property type="match status" value="2"/>
</dbReference>
<reference evidence="6" key="1">
    <citation type="submission" date="2011-08" db="EMBL/GenBank/DDBJ databases">
        <title>The draft genome of Latimeria chalumnae.</title>
        <authorList>
            <person name="Di Palma F."/>
            <person name="Alfoldi J."/>
            <person name="Johnson J."/>
            <person name="Berlin A."/>
            <person name="Gnerre S."/>
            <person name="Jaffe D."/>
            <person name="MacCallum I."/>
            <person name="Young S."/>
            <person name="Walker B.J."/>
            <person name="Lander E."/>
            <person name="Lindblad-Toh K."/>
        </authorList>
    </citation>
    <scope>NUCLEOTIDE SEQUENCE [LARGE SCALE GENOMIC DNA]</scope>
    <source>
        <strain evidence="6">Wild caught</strain>
    </source>
</reference>
<evidence type="ECO:0000256" key="2">
    <source>
        <dbReference type="ARBA" id="ARBA00022737"/>
    </source>
</evidence>
<feature type="domain" description="Galectin" evidence="4">
    <location>
        <begin position="53"/>
        <end position="187"/>
    </location>
</feature>
<evidence type="ECO:0000313" key="6">
    <source>
        <dbReference type="Proteomes" id="UP000008672"/>
    </source>
</evidence>
<evidence type="ECO:0000313" key="5">
    <source>
        <dbReference type="Ensembl" id="ENSLACP00000020093.2"/>
    </source>
</evidence>
<gene>
    <name evidence="5" type="primary">LOC102354553</name>
</gene>
<dbReference type="HOGENOM" id="CLU_037794_1_0_1"/>
<dbReference type="PROSITE" id="PS51304">
    <property type="entry name" value="GALECTIN"/>
    <property type="match status" value="2"/>
</dbReference>
<dbReference type="eggNOG" id="KOG3587">
    <property type="taxonomic scope" value="Eukaryota"/>
</dbReference>
<evidence type="ECO:0000259" key="4">
    <source>
        <dbReference type="PROSITE" id="PS51304"/>
    </source>
</evidence>
<dbReference type="EMBL" id="AFYH01008494">
    <property type="status" value="NOT_ANNOTATED_CDS"/>
    <property type="molecule type" value="Genomic_DNA"/>
</dbReference>
<dbReference type="OMA" id="CILCESH"/>
<dbReference type="InterPro" id="IPR013320">
    <property type="entry name" value="ConA-like_dom_sf"/>
</dbReference>
<dbReference type="FunFam" id="2.60.120.200:FF:000078">
    <property type="entry name" value="Galectin"/>
    <property type="match status" value="1"/>
</dbReference>
<evidence type="ECO:0000256" key="3">
    <source>
        <dbReference type="RuleBase" id="RU102079"/>
    </source>
</evidence>
<dbReference type="SUPFAM" id="SSF49899">
    <property type="entry name" value="Concanavalin A-like lectins/glucanases"/>
    <property type="match status" value="2"/>
</dbReference>
<dbReference type="GO" id="GO:0016936">
    <property type="term" value="F:galactoside binding"/>
    <property type="evidence" value="ECO:0007669"/>
    <property type="project" value="TreeGrafter"/>
</dbReference>
<dbReference type="GeneTree" id="ENSGT00940000162258"/>
<dbReference type="Ensembl" id="ENSLACT00000020231.2">
    <property type="protein sequence ID" value="ENSLACP00000020093.2"/>
    <property type="gene ID" value="ENSLACG00000017659.2"/>
</dbReference>
<dbReference type="Pfam" id="PF00337">
    <property type="entry name" value="Gal-bind_lectin"/>
    <property type="match status" value="2"/>
</dbReference>
<dbReference type="GO" id="GO:0010628">
    <property type="term" value="P:positive regulation of gene expression"/>
    <property type="evidence" value="ECO:0007669"/>
    <property type="project" value="TreeGrafter"/>
</dbReference>
<dbReference type="GO" id="GO:0005634">
    <property type="term" value="C:nucleus"/>
    <property type="evidence" value="ECO:0007669"/>
    <property type="project" value="TreeGrafter"/>
</dbReference>
<dbReference type="EMBL" id="AFYH01008496">
    <property type="status" value="NOT_ANNOTATED_CDS"/>
    <property type="molecule type" value="Genomic_DNA"/>
</dbReference>
<dbReference type="EMBL" id="AFYH01008497">
    <property type="status" value="NOT_ANNOTATED_CDS"/>
    <property type="molecule type" value="Genomic_DNA"/>
</dbReference>
<dbReference type="InterPro" id="IPR044156">
    <property type="entry name" value="Galectin-like"/>
</dbReference>
<dbReference type="InParanoid" id="H3BDX2"/>
<dbReference type="PANTHER" id="PTHR11346">
    <property type="entry name" value="GALECTIN"/>
    <property type="match status" value="1"/>
</dbReference>
<keyword evidence="6" id="KW-1185">Reference proteome</keyword>
<dbReference type="FunCoup" id="H3BDX2">
    <property type="interactions" value="302"/>
</dbReference>
<dbReference type="Bgee" id="ENSLACG00000017659">
    <property type="expression patterns" value="Expressed in pelvic fin and 5 other cell types or tissues"/>
</dbReference>
<protein>
    <recommendedName>
        <fullName evidence="3">Galectin</fullName>
    </recommendedName>
</protein>
<reference evidence="5" key="3">
    <citation type="submission" date="2025-09" db="UniProtKB">
        <authorList>
            <consortium name="Ensembl"/>
        </authorList>
    </citation>
    <scope>IDENTIFICATION</scope>
</reference>
<name>H3BDX2_LATCH</name>
<dbReference type="Gene3D" id="2.60.120.200">
    <property type="match status" value="2"/>
</dbReference>
<dbReference type="GO" id="GO:0030246">
    <property type="term" value="F:carbohydrate binding"/>
    <property type="evidence" value="ECO:0007669"/>
    <property type="project" value="UniProtKB-UniRule"/>
</dbReference>
<feature type="domain" description="Galectin" evidence="4">
    <location>
        <begin position="240"/>
        <end position="369"/>
    </location>
</feature>
<dbReference type="EMBL" id="AFYH01008495">
    <property type="status" value="NOT_ANNOTATED_CDS"/>
    <property type="molecule type" value="Genomic_DNA"/>
</dbReference>
<dbReference type="EMBL" id="AFYH01008493">
    <property type="status" value="NOT_ANNOTATED_CDS"/>
    <property type="molecule type" value="Genomic_DNA"/>
</dbReference>
<dbReference type="AlphaFoldDB" id="H3BDX2"/>
<dbReference type="FunFam" id="2.60.120.200:FF:000023">
    <property type="entry name" value="Galectin"/>
    <property type="match status" value="1"/>
</dbReference>
<dbReference type="GO" id="GO:2000562">
    <property type="term" value="P:negative regulation of CD4-positive, alpha-beta T cell proliferation"/>
    <property type="evidence" value="ECO:0007669"/>
    <property type="project" value="TreeGrafter"/>
</dbReference>
<dbReference type="STRING" id="7897.ENSLACP00000020093"/>
<evidence type="ECO:0000256" key="1">
    <source>
        <dbReference type="ARBA" id="ARBA00022734"/>
    </source>
</evidence>
<dbReference type="PANTHER" id="PTHR11346:SF80">
    <property type="entry name" value="GALECTIN-9C"/>
    <property type="match status" value="1"/>
</dbReference>
<keyword evidence="2" id="KW-0677">Repeat</keyword>
<dbReference type="GO" id="GO:0005829">
    <property type="term" value="C:cytosol"/>
    <property type="evidence" value="ECO:0007669"/>
    <property type="project" value="TreeGrafter"/>
</dbReference>
<organism evidence="5 6">
    <name type="scientific">Latimeria chalumnae</name>
    <name type="common">Coelacanth</name>
    <dbReference type="NCBI Taxonomy" id="7897"/>
    <lineage>
        <taxon>Eukaryota</taxon>
        <taxon>Metazoa</taxon>
        <taxon>Chordata</taxon>
        <taxon>Craniata</taxon>
        <taxon>Vertebrata</taxon>
        <taxon>Euteleostomi</taxon>
        <taxon>Coelacanthiformes</taxon>
        <taxon>Coelacanthidae</taxon>
        <taxon>Latimeria</taxon>
    </lineage>
</organism>